<gene>
    <name evidence="2" type="ORF">niasHT_020353</name>
</gene>
<evidence type="ECO:0000313" key="2">
    <source>
        <dbReference type="EMBL" id="KAL3095202.1"/>
    </source>
</evidence>
<feature type="compositionally biased region" description="Low complexity" evidence="1">
    <location>
        <begin position="157"/>
        <end position="173"/>
    </location>
</feature>
<reference evidence="2 3" key="1">
    <citation type="submission" date="2024-10" db="EMBL/GenBank/DDBJ databases">
        <authorList>
            <person name="Kim D."/>
        </authorList>
    </citation>
    <scope>NUCLEOTIDE SEQUENCE [LARGE SCALE GENOMIC DNA]</scope>
    <source>
        <strain evidence="2">BH-2024</strain>
    </source>
</reference>
<sequence length="323" mass="35595">MPPLPSQKKQDHEEEAQDEQDHDVEEALAVEEVPPHDEKMYEGEAQYEQDHDVEEAFAVEEVPPHARRTNCVPCAWKSRSWKKGYFDANGAGTIICPICRFDPTKVVTQEDSEGNDGWGAGGNESAWDFDPTEMPKRTRSARVVLCNIFFKPLKPFSGRTRTSDGGTSSSTQTGDGGRAVTVTPAPTLPEAAQQHEQLLMAAAEVLPPPPQDEHLPEEEAFAEPMAEVYYRGGNDGFEQVNDGGSISSAQQHLDQEEEKRQQFGEIDTTPTTSSAAAAGGAKIQNYAEQTPSPPAKLFELAQCEKEMRQIAAKWNLLFSEECN</sequence>
<protein>
    <submittedName>
        <fullName evidence="2">Uncharacterized protein</fullName>
    </submittedName>
</protein>
<accession>A0ABD2JX72</accession>
<feature type="region of interest" description="Disordered" evidence="1">
    <location>
        <begin position="110"/>
        <end position="134"/>
    </location>
</feature>
<feature type="region of interest" description="Disordered" evidence="1">
    <location>
        <begin position="1"/>
        <end position="25"/>
    </location>
</feature>
<feature type="compositionally biased region" description="Acidic residues" evidence="1">
    <location>
        <begin position="13"/>
        <end position="25"/>
    </location>
</feature>
<dbReference type="AlphaFoldDB" id="A0ABD2JX72"/>
<organism evidence="2 3">
    <name type="scientific">Heterodera trifolii</name>
    <dbReference type="NCBI Taxonomy" id="157864"/>
    <lineage>
        <taxon>Eukaryota</taxon>
        <taxon>Metazoa</taxon>
        <taxon>Ecdysozoa</taxon>
        <taxon>Nematoda</taxon>
        <taxon>Chromadorea</taxon>
        <taxon>Rhabditida</taxon>
        <taxon>Tylenchina</taxon>
        <taxon>Tylenchomorpha</taxon>
        <taxon>Tylenchoidea</taxon>
        <taxon>Heteroderidae</taxon>
        <taxon>Heteroderinae</taxon>
        <taxon>Heterodera</taxon>
    </lineage>
</organism>
<feature type="region of interest" description="Disordered" evidence="1">
    <location>
        <begin position="157"/>
        <end position="183"/>
    </location>
</feature>
<comment type="caution">
    <text evidence="2">The sequence shown here is derived from an EMBL/GenBank/DDBJ whole genome shotgun (WGS) entry which is preliminary data.</text>
</comment>
<keyword evidence="3" id="KW-1185">Reference proteome</keyword>
<evidence type="ECO:0000256" key="1">
    <source>
        <dbReference type="SAM" id="MobiDB-lite"/>
    </source>
</evidence>
<proteinExistence type="predicted"/>
<dbReference type="Proteomes" id="UP001620626">
    <property type="component" value="Unassembled WGS sequence"/>
</dbReference>
<dbReference type="EMBL" id="JBICBT010000881">
    <property type="protein sequence ID" value="KAL3095202.1"/>
    <property type="molecule type" value="Genomic_DNA"/>
</dbReference>
<name>A0ABD2JX72_9BILA</name>
<evidence type="ECO:0000313" key="3">
    <source>
        <dbReference type="Proteomes" id="UP001620626"/>
    </source>
</evidence>